<dbReference type="Pfam" id="PF06114">
    <property type="entry name" value="Peptidase_M78"/>
    <property type="match status" value="1"/>
</dbReference>
<reference evidence="2 3" key="1">
    <citation type="submission" date="2018-11" db="EMBL/GenBank/DDBJ databases">
        <title>the genome of Mesorhizobium tamadayense DSM 28320.</title>
        <authorList>
            <person name="Gao J."/>
        </authorList>
    </citation>
    <scope>NUCLEOTIDE SEQUENCE [LARGE SCALE GENOMIC DNA]</scope>
    <source>
        <strain evidence="2 3">DSM 28320</strain>
    </source>
</reference>
<sequence length="469" mass="51930">MRGRRHGRRRLGAAFGACCHAVANRSGVRSPVSFRELRHGWGAHSYGGDSLCRAHHQIRHRYGSGCLCGGDGWAQDRHNRETSGMTIRPIRTKGDYDKAMARARVLMVRDDQDSIDELDVLQVLVENWERTHHAVAAVTPADAIRFRMGQTGLKPRDLVAYLGTKSRVSEVLNGQRQLTVDQIRALSQHLSIPVESLIGPTRHEPKSRPSATSVAAVEKLRKLGVMKAREELSAFLSRAGNLGPAVAMLRKTRTERTNAKTDFGAVEAWCAAVLVMADKVSVKPRKTLDAAAARQLAKVSAEPNWPSLVRSKLASLGVALVVLEHLPGTYLDGAAMCRRDGTPVIAVTLRHDRVDNFWFTLLHEFAHVCCHLSENRKVILDDLEVSAVDGIEAQADAFASNALIPEKYWNEHISEYSTADDLQLVANRAGVHPAIAAGRWQYRYGDYRRFSKLLGRGEVRKVLSGLQRV</sequence>
<name>A0A3P3F5U3_9HYPH</name>
<dbReference type="Proteomes" id="UP000273786">
    <property type="component" value="Unassembled WGS sequence"/>
</dbReference>
<dbReference type="PANTHER" id="PTHR40455:SF1">
    <property type="entry name" value="ANTITOXIN HIGA"/>
    <property type="match status" value="1"/>
</dbReference>
<dbReference type="PROSITE" id="PS50943">
    <property type="entry name" value="HTH_CROC1"/>
    <property type="match status" value="1"/>
</dbReference>
<comment type="caution">
    <text evidence="2">The sequence shown here is derived from an EMBL/GenBank/DDBJ whole genome shotgun (WGS) entry which is preliminary data.</text>
</comment>
<dbReference type="PANTHER" id="PTHR40455">
    <property type="entry name" value="ANTITOXIN HIGA"/>
    <property type="match status" value="1"/>
</dbReference>
<dbReference type="GO" id="GO:0001046">
    <property type="term" value="F:core promoter sequence-specific DNA binding"/>
    <property type="evidence" value="ECO:0007669"/>
    <property type="project" value="TreeGrafter"/>
</dbReference>
<protein>
    <submittedName>
        <fullName evidence="2">ImmA/IrrE family metallo-endopeptidase</fullName>
    </submittedName>
</protein>
<evidence type="ECO:0000313" key="2">
    <source>
        <dbReference type="EMBL" id="RRH93626.1"/>
    </source>
</evidence>
<dbReference type="AlphaFoldDB" id="A0A3P3F5U3"/>
<dbReference type="InterPro" id="IPR039060">
    <property type="entry name" value="Antitox_HigA"/>
</dbReference>
<accession>A0A3P3F5U3</accession>
<dbReference type="Gene3D" id="1.10.10.2910">
    <property type="match status" value="1"/>
</dbReference>
<proteinExistence type="predicted"/>
<dbReference type="InterPro" id="IPR001387">
    <property type="entry name" value="Cro/C1-type_HTH"/>
</dbReference>
<keyword evidence="3" id="KW-1185">Reference proteome</keyword>
<organism evidence="2 3">
    <name type="scientific">Mesorhizobium tamadayense</name>
    <dbReference type="NCBI Taxonomy" id="425306"/>
    <lineage>
        <taxon>Bacteria</taxon>
        <taxon>Pseudomonadati</taxon>
        <taxon>Pseudomonadota</taxon>
        <taxon>Alphaproteobacteria</taxon>
        <taxon>Hyphomicrobiales</taxon>
        <taxon>Phyllobacteriaceae</taxon>
        <taxon>Mesorhizobium</taxon>
    </lineage>
</organism>
<feature type="domain" description="HTH cro/C1-type" evidence="1">
    <location>
        <begin position="144"/>
        <end position="197"/>
    </location>
</feature>
<evidence type="ECO:0000313" key="3">
    <source>
        <dbReference type="Proteomes" id="UP000273786"/>
    </source>
</evidence>
<evidence type="ECO:0000259" key="1">
    <source>
        <dbReference type="PROSITE" id="PS50943"/>
    </source>
</evidence>
<gene>
    <name evidence="2" type="ORF">EH240_28915</name>
</gene>
<dbReference type="OrthoDB" id="9796786at2"/>
<dbReference type="EMBL" id="RQXT01000049">
    <property type="protein sequence ID" value="RRH93626.1"/>
    <property type="molecule type" value="Genomic_DNA"/>
</dbReference>
<dbReference type="GO" id="GO:0006355">
    <property type="term" value="P:regulation of DNA-templated transcription"/>
    <property type="evidence" value="ECO:0007669"/>
    <property type="project" value="InterPro"/>
</dbReference>
<dbReference type="InterPro" id="IPR010359">
    <property type="entry name" value="IrrE_HExxH"/>
</dbReference>